<sequence length="483" mass="52755">MRRRTFLKAGGAAVLSGLSARALAADQPAPPDLAGDVAILREALKLHPGLYRYNSPAAFEGRLQRFAAEFSAAPNLAGRYLALTRLTAAIRCGHSYGNFFNQRKAVAAALFDRPTRLPLHFVWIDRAMVVVRHPGGSLQPGTRVLRLNGEDPARLRDRLLPLIRADGHNDAKRVSLLEVRGDDEIETFDVFQGLLAPPTGGEHRLEVIDPSGRRQTLSLPAIGLAARQATKTGPEVKEAEPLWQWTMRADGIAVLTMPGWALWNSKWDWKGWLNDRLDSLSCARGLVVDLRDNEGGADCGDLILARLIDRPWTPPLLEQRLRFRRTPAALDRYLDTWDDSFRTLGEKATDLPNGFFLRPAGEDTLSIAPAGKRLPVRVAVLTGPVNSSATFQFANNFRAIGGGKLYGRTTGGNRRGINGGCFFFVRLPASGLEFDLPLVGYFPGGNQPDEGLRPDVAVMPTIADIAAGRDPVLDRAAVDLARG</sequence>
<comment type="caution">
    <text evidence="3">The sequence shown here is derived from an EMBL/GenBank/DDBJ whole genome shotgun (WGS) entry which is preliminary data.</text>
</comment>
<dbReference type="InterPro" id="IPR029045">
    <property type="entry name" value="ClpP/crotonase-like_dom_sf"/>
</dbReference>
<dbReference type="EMBL" id="BAAAZD010000002">
    <property type="protein sequence ID" value="GAA4009745.1"/>
    <property type="molecule type" value="Genomic_DNA"/>
</dbReference>
<proteinExistence type="predicted"/>
<accession>A0ABP7SC79</accession>
<organism evidence="3 4">
    <name type="scientific">Sphingomonas humi</name>
    <dbReference type="NCBI Taxonomy" id="335630"/>
    <lineage>
        <taxon>Bacteria</taxon>
        <taxon>Pseudomonadati</taxon>
        <taxon>Pseudomonadota</taxon>
        <taxon>Alphaproteobacteria</taxon>
        <taxon>Sphingomonadales</taxon>
        <taxon>Sphingomonadaceae</taxon>
        <taxon>Sphingomonas</taxon>
    </lineage>
</organism>
<name>A0ABP7SC79_9SPHN</name>
<feature type="domain" description="Tail specific protease" evidence="2">
    <location>
        <begin position="252"/>
        <end position="414"/>
    </location>
</feature>
<evidence type="ECO:0000313" key="3">
    <source>
        <dbReference type="EMBL" id="GAA4009745.1"/>
    </source>
</evidence>
<evidence type="ECO:0000313" key="4">
    <source>
        <dbReference type="Proteomes" id="UP001501310"/>
    </source>
</evidence>
<dbReference type="Pfam" id="PF03572">
    <property type="entry name" value="Peptidase_S41"/>
    <property type="match status" value="1"/>
</dbReference>
<dbReference type="Proteomes" id="UP001501310">
    <property type="component" value="Unassembled WGS sequence"/>
</dbReference>
<feature type="chain" id="PRO_5047127286" evidence="1">
    <location>
        <begin position="25"/>
        <end position="483"/>
    </location>
</feature>
<dbReference type="RefSeq" id="WP_344710830.1">
    <property type="nucleotide sequence ID" value="NZ_BAAAZD010000002.1"/>
</dbReference>
<dbReference type="Gene3D" id="3.90.226.10">
    <property type="entry name" value="2-enoyl-CoA Hydratase, Chain A, domain 1"/>
    <property type="match status" value="1"/>
</dbReference>
<keyword evidence="4" id="KW-1185">Reference proteome</keyword>
<dbReference type="SUPFAM" id="SSF52096">
    <property type="entry name" value="ClpP/crotonase"/>
    <property type="match status" value="1"/>
</dbReference>
<dbReference type="InterPro" id="IPR005151">
    <property type="entry name" value="Tail-specific_protease"/>
</dbReference>
<reference evidence="4" key="1">
    <citation type="journal article" date="2019" name="Int. J. Syst. Evol. Microbiol.">
        <title>The Global Catalogue of Microorganisms (GCM) 10K type strain sequencing project: providing services to taxonomists for standard genome sequencing and annotation.</title>
        <authorList>
            <consortium name="The Broad Institute Genomics Platform"/>
            <consortium name="The Broad Institute Genome Sequencing Center for Infectious Disease"/>
            <person name="Wu L."/>
            <person name="Ma J."/>
        </authorList>
    </citation>
    <scope>NUCLEOTIDE SEQUENCE [LARGE SCALE GENOMIC DNA]</scope>
    <source>
        <strain evidence="4">JCM 16603</strain>
    </source>
</reference>
<protein>
    <submittedName>
        <fullName evidence="3">S41 family peptidase</fullName>
    </submittedName>
</protein>
<feature type="signal peptide" evidence="1">
    <location>
        <begin position="1"/>
        <end position="24"/>
    </location>
</feature>
<keyword evidence="1" id="KW-0732">Signal</keyword>
<evidence type="ECO:0000259" key="2">
    <source>
        <dbReference type="Pfam" id="PF03572"/>
    </source>
</evidence>
<evidence type="ECO:0000256" key="1">
    <source>
        <dbReference type="SAM" id="SignalP"/>
    </source>
</evidence>
<gene>
    <name evidence="3" type="ORF">GCM10022211_25030</name>
</gene>